<sequence length="223" mass="24991">MNFSHILFDLDGTLTDPKIGITKSVQYALAKFGIIEDNLDRLEPFIGPPLAYSFQEFYDFSEEDAWHAVQYYREYFADKGIFENELYAGIPELLSMLTQRQAVLIVATSKPLVFAERILKHFKLEHFFHAVVGSNLDGTLSDKSEIIRHIIEKENLNTASTVMIGDRKHDIIGAHTNGISSIGILYGYGSEAEMEAIGPTYCIRTVQELYEAFALAGKGSGLL</sequence>
<dbReference type="InterPro" id="IPR041492">
    <property type="entry name" value="HAD_2"/>
</dbReference>
<reference evidence="1 2" key="2">
    <citation type="journal article" date="2016" name="Genome Announc.">
        <title>Genome Sequence of a Gram-Positive Diazotroph, Paenibacillus durus Type Strain ATCC 35681.</title>
        <authorList>
            <person name="Halim M.A."/>
            <person name="Rahman A.Y."/>
            <person name="Sim K.S."/>
            <person name="Yam H.C."/>
            <person name="Rahim A.A."/>
            <person name="Ghazali A.H."/>
            <person name="Najimudin N."/>
        </authorList>
    </citation>
    <scope>NUCLEOTIDE SEQUENCE [LARGE SCALE GENOMIC DNA]</scope>
    <source>
        <strain evidence="1 2">ATCC 35681</strain>
    </source>
</reference>
<dbReference type="PATRIC" id="fig|1333534.5.peg.3134"/>
<dbReference type="AlphaFoldDB" id="A0A0F7FGI4"/>
<dbReference type="Gene3D" id="1.10.150.240">
    <property type="entry name" value="Putative phosphatase, domain 2"/>
    <property type="match status" value="1"/>
</dbReference>
<dbReference type="HOGENOM" id="CLU_045011_19_4_9"/>
<protein>
    <recommendedName>
        <fullName evidence="3">5'-nucleotidase</fullName>
    </recommendedName>
</protein>
<dbReference type="InterPro" id="IPR023214">
    <property type="entry name" value="HAD_sf"/>
</dbReference>
<proteinExistence type="predicted"/>
<dbReference type="SFLD" id="SFLDS00003">
    <property type="entry name" value="Haloacid_Dehalogenase"/>
    <property type="match status" value="1"/>
</dbReference>
<dbReference type="Proteomes" id="UP000034189">
    <property type="component" value="Chromosome"/>
</dbReference>
<evidence type="ECO:0000313" key="2">
    <source>
        <dbReference type="Proteomes" id="UP000034189"/>
    </source>
</evidence>
<dbReference type="GO" id="GO:0005829">
    <property type="term" value="C:cytosol"/>
    <property type="evidence" value="ECO:0007669"/>
    <property type="project" value="TreeGrafter"/>
</dbReference>
<evidence type="ECO:0008006" key="3">
    <source>
        <dbReference type="Google" id="ProtNLM"/>
    </source>
</evidence>
<evidence type="ECO:0000313" key="1">
    <source>
        <dbReference type="EMBL" id="AKG37769.1"/>
    </source>
</evidence>
<name>A0A0F7FGI4_PAEDU</name>
<dbReference type="FunFam" id="3.40.50.1000:FF:000022">
    <property type="entry name" value="Phosphoglycolate phosphatase"/>
    <property type="match status" value="1"/>
</dbReference>
<dbReference type="Pfam" id="PF13419">
    <property type="entry name" value="HAD_2"/>
    <property type="match status" value="1"/>
</dbReference>
<dbReference type="OrthoDB" id="9792518at2"/>
<reference evidence="1 2" key="1">
    <citation type="submission" date="2015-03" db="EMBL/GenBank/DDBJ databases">
        <authorList>
            <person name="Abdul Halim M."/>
        </authorList>
    </citation>
    <scope>NUCLEOTIDE SEQUENCE [LARGE SCALE GENOMIC DNA]</scope>
    <source>
        <strain evidence="1 2">ATCC 35681</strain>
    </source>
</reference>
<gene>
    <name evidence="1" type="ORF">VK70_14230</name>
</gene>
<organism evidence="1 2">
    <name type="scientific">Paenibacillus durus ATCC 35681</name>
    <dbReference type="NCBI Taxonomy" id="1333534"/>
    <lineage>
        <taxon>Bacteria</taxon>
        <taxon>Bacillati</taxon>
        <taxon>Bacillota</taxon>
        <taxon>Bacilli</taxon>
        <taxon>Bacillales</taxon>
        <taxon>Paenibacillaceae</taxon>
        <taxon>Paenibacillus</taxon>
    </lineage>
</organism>
<dbReference type="InterPro" id="IPR036412">
    <property type="entry name" value="HAD-like_sf"/>
</dbReference>
<dbReference type="InterPro" id="IPR050155">
    <property type="entry name" value="HAD-like_hydrolase_sf"/>
</dbReference>
<dbReference type="CDD" id="cd04302">
    <property type="entry name" value="HAD_5NT"/>
    <property type="match status" value="1"/>
</dbReference>
<dbReference type="InterPro" id="IPR023198">
    <property type="entry name" value="PGP-like_dom2"/>
</dbReference>
<accession>A0A0F7FGI4</accession>
<dbReference type="PANTHER" id="PTHR43434">
    <property type="entry name" value="PHOSPHOGLYCOLATE PHOSPHATASE"/>
    <property type="match status" value="1"/>
</dbReference>
<dbReference type="SUPFAM" id="SSF56784">
    <property type="entry name" value="HAD-like"/>
    <property type="match status" value="1"/>
</dbReference>
<dbReference type="GO" id="GO:0004713">
    <property type="term" value="F:protein tyrosine kinase activity"/>
    <property type="evidence" value="ECO:0007669"/>
    <property type="project" value="TreeGrafter"/>
</dbReference>
<dbReference type="PANTHER" id="PTHR43434:SF20">
    <property type="entry name" value="5'-NUCLEOTIDASE"/>
    <property type="match status" value="1"/>
</dbReference>
<dbReference type="EMBL" id="CP011114">
    <property type="protein sequence ID" value="AKG37769.1"/>
    <property type="molecule type" value="Genomic_DNA"/>
</dbReference>
<dbReference type="SFLD" id="SFLDG01129">
    <property type="entry name" value="C1.5:_HAD__Beta-PGM__Phosphata"/>
    <property type="match status" value="1"/>
</dbReference>
<dbReference type="Gene3D" id="3.40.50.1000">
    <property type="entry name" value="HAD superfamily/HAD-like"/>
    <property type="match status" value="1"/>
</dbReference>